<accession>A0A1H7ZAI6</accession>
<dbReference type="SMART" id="SM00260">
    <property type="entry name" value="CheW"/>
    <property type="match status" value="1"/>
</dbReference>
<dbReference type="InterPro" id="IPR039315">
    <property type="entry name" value="CheW"/>
</dbReference>
<evidence type="ECO:0000256" key="3">
    <source>
        <dbReference type="ARBA" id="ARBA00022490"/>
    </source>
</evidence>
<dbReference type="PROSITE" id="PS50851">
    <property type="entry name" value="CHEW"/>
    <property type="match status" value="1"/>
</dbReference>
<reference evidence="6 7" key="1">
    <citation type="submission" date="2016-10" db="EMBL/GenBank/DDBJ databases">
        <authorList>
            <person name="de Groot N.N."/>
        </authorList>
    </citation>
    <scope>NUCLEOTIDE SEQUENCE [LARGE SCALE GENOMIC DNA]</scope>
    <source>
        <strain evidence="6 7">CGMCC 1.5070</strain>
    </source>
</reference>
<dbReference type="Proteomes" id="UP000199158">
    <property type="component" value="Unassembled WGS sequence"/>
</dbReference>
<dbReference type="OrthoDB" id="9794382at2"/>
<keyword evidence="3" id="KW-0963">Cytoplasm</keyword>
<dbReference type="EMBL" id="FOCG01000001">
    <property type="protein sequence ID" value="SEM55263.1"/>
    <property type="molecule type" value="Genomic_DNA"/>
</dbReference>
<dbReference type="GO" id="GO:0006935">
    <property type="term" value="P:chemotaxis"/>
    <property type="evidence" value="ECO:0007669"/>
    <property type="project" value="UniProtKB-KW"/>
</dbReference>
<keyword evidence="7" id="KW-1185">Reference proteome</keyword>
<dbReference type="STRING" id="474960.SAMN05216180_0537"/>
<evidence type="ECO:0000313" key="7">
    <source>
        <dbReference type="Proteomes" id="UP000199158"/>
    </source>
</evidence>
<dbReference type="SUPFAM" id="SSF50341">
    <property type="entry name" value="CheW-like"/>
    <property type="match status" value="1"/>
</dbReference>
<dbReference type="GO" id="GO:0005829">
    <property type="term" value="C:cytosol"/>
    <property type="evidence" value="ECO:0007669"/>
    <property type="project" value="TreeGrafter"/>
</dbReference>
<dbReference type="InterPro" id="IPR036061">
    <property type="entry name" value="CheW-like_dom_sf"/>
</dbReference>
<dbReference type="Gene3D" id="2.30.30.40">
    <property type="entry name" value="SH3 Domains"/>
    <property type="match status" value="1"/>
</dbReference>
<sequence length="158" mass="17572">MNENINASTALDDLMGRFLTFYIGDTIYGVELLHVLEIISIQAITSVPKVPNYIKGIINLRGKIVPVVDVRLKLGKEEREYDERTCIIVVSIDEMSVGLIVDRVSEVVDIDNVGLSAPPELSSSSTNQYLSSIAKIEDKVILNIDLERFFFEEIGGIL</sequence>
<dbReference type="PANTHER" id="PTHR22617">
    <property type="entry name" value="CHEMOTAXIS SENSOR HISTIDINE KINASE-RELATED"/>
    <property type="match status" value="1"/>
</dbReference>
<feature type="domain" description="CheW-like" evidence="5">
    <location>
        <begin position="15"/>
        <end position="155"/>
    </location>
</feature>
<comment type="subcellular location">
    <subcellularLocation>
        <location evidence="1">Cytoplasm</location>
    </subcellularLocation>
</comment>
<dbReference type="AlphaFoldDB" id="A0A1H7ZAI6"/>
<dbReference type="Pfam" id="PF01584">
    <property type="entry name" value="CheW"/>
    <property type="match status" value="1"/>
</dbReference>
<evidence type="ECO:0000313" key="6">
    <source>
        <dbReference type="EMBL" id="SEM55263.1"/>
    </source>
</evidence>
<dbReference type="InterPro" id="IPR002545">
    <property type="entry name" value="CheW-lke_dom"/>
</dbReference>
<dbReference type="RefSeq" id="WP_092751370.1">
    <property type="nucleotide sequence ID" value="NZ_FOCG01000001.1"/>
</dbReference>
<proteinExistence type="predicted"/>
<dbReference type="PANTHER" id="PTHR22617:SF23">
    <property type="entry name" value="CHEMOTAXIS PROTEIN CHEW"/>
    <property type="match status" value="1"/>
</dbReference>
<gene>
    <name evidence="6" type="ORF">SAMN05216180_0537</name>
</gene>
<dbReference type="Gene3D" id="2.40.50.180">
    <property type="entry name" value="CheA-289, Domain 4"/>
    <property type="match status" value="1"/>
</dbReference>
<evidence type="ECO:0000259" key="5">
    <source>
        <dbReference type="PROSITE" id="PS50851"/>
    </source>
</evidence>
<name>A0A1H7ZAI6_9FIRM</name>
<evidence type="ECO:0000256" key="2">
    <source>
        <dbReference type="ARBA" id="ARBA00021483"/>
    </source>
</evidence>
<organism evidence="6 7">
    <name type="scientific">Hydrogenoanaerobacterium saccharovorans</name>
    <dbReference type="NCBI Taxonomy" id="474960"/>
    <lineage>
        <taxon>Bacteria</taxon>
        <taxon>Bacillati</taxon>
        <taxon>Bacillota</taxon>
        <taxon>Clostridia</taxon>
        <taxon>Eubacteriales</taxon>
        <taxon>Oscillospiraceae</taxon>
        <taxon>Hydrogenoanaerobacterium</taxon>
    </lineage>
</organism>
<protein>
    <recommendedName>
        <fullName evidence="2">Chemotaxis protein CheW</fullName>
    </recommendedName>
</protein>
<dbReference type="GO" id="GO:0007165">
    <property type="term" value="P:signal transduction"/>
    <property type="evidence" value="ECO:0007669"/>
    <property type="project" value="InterPro"/>
</dbReference>
<evidence type="ECO:0000256" key="1">
    <source>
        <dbReference type="ARBA" id="ARBA00004496"/>
    </source>
</evidence>
<keyword evidence="4" id="KW-0145">Chemotaxis</keyword>
<dbReference type="FunFam" id="2.40.50.180:FF:000002">
    <property type="entry name" value="Chemotaxis protein CheW"/>
    <property type="match status" value="1"/>
</dbReference>
<evidence type="ECO:0000256" key="4">
    <source>
        <dbReference type="ARBA" id="ARBA00022500"/>
    </source>
</evidence>